<dbReference type="Gene3D" id="2.40.170.20">
    <property type="entry name" value="TonB-dependent receptor, beta-barrel domain"/>
    <property type="match status" value="1"/>
</dbReference>
<dbReference type="Pfam" id="PF07715">
    <property type="entry name" value="Plug"/>
    <property type="match status" value="1"/>
</dbReference>
<evidence type="ECO:0000256" key="7">
    <source>
        <dbReference type="ARBA" id="ARBA00023136"/>
    </source>
</evidence>
<comment type="subcellular location">
    <subcellularLocation>
        <location evidence="1 10">Cell outer membrane</location>
        <topology evidence="1 10">Multi-pass membrane protein</topology>
    </subcellularLocation>
</comment>
<evidence type="ECO:0000256" key="8">
    <source>
        <dbReference type="ARBA" id="ARBA00023170"/>
    </source>
</evidence>
<dbReference type="Pfam" id="PF00593">
    <property type="entry name" value="TonB_dep_Rec_b-barrel"/>
    <property type="match status" value="1"/>
</dbReference>
<evidence type="ECO:0000313" key="15">
    <source>
        <dbReference type="EMBL" id="QRR02001.1"/>
    </source>
</evidence>
<evidence type="ECO:0000256" key="3">
    <source>
        <dbReference type="ARBA" id="ARBA00022452"/>
    </source>
</evidence>
<dbReference type="InterPro" id="IPR036942">
    <property type="entry name" value="Beta-barrel_TonB_sf"/>
</dbReference>
<feature type="chain" id="PRO_5045737386" evidence="12">
    <location>
        <begin position="32"/>
        <end position="817"/>
    </location>
</feature>
<evidence type="ECO:0000256" key="6">
    <source>
        <dbReference type="ARBA" id="ARBA00023077"/>
    </source>
</evidence>
<evidence type="ECO:0000256" key="2">
    <source>
        <dbReference type="ARBA" id="ARBA00022448"/>
    </source>
</evidence>
<dbReference type="Pfam" id="PF13715">
    <property type="entry name" value="CarbopepD_reg_2"/>
    <property type="match status" value="1"/>
</dbReference>
<dbReference type="Gene3D" id="2.60.40.1120">
    <property type="entry name" value="Carboxypeptidase-like, regulatory domain"/>
    <property type="match status" value="1"/>
</dbReference>
<dbReference type="SUPFAM" id="SSF56935">
    <property type="entry name" value="Porins"/>
    <property type="match status" value="1"/>
</dbReference>
<keyword evidence="3 10" id="KW-1134">Transmembrane beta strand</keyword>
<evidence type="ECO:0000256" key="1">
    <source>
        <dbReference type="ARBA" id="ARBA00004571"/>
    </source>
</evidence>
<dbReference type="PANTHER" id="PTHR30069">
    <property type="entry name" value="TONB-DEPENDENT OUTER MEMBRANE RECEPTOR"/>
    <property type="match status" value="1"/>
</dbReference>
<evidence type="ECO:0000256" key="11">
    <source>
        <dbReference type="RuleBase" id="RU003357"/>
    </source>
</evidence>
<comment type="similarity">
    <text evidence="10 11">Belongs to the TonB-dependent receptor family.</text>
</comment>
<dbReference type="EMBL" id="CP056775">
    <property type="protein sequence ID" value="QRR02001.1"/>
    <property type="molecule type" value="Genomic_DNA"/>
</dbReference>
<dbReference type="InterPro" id="IPR000531">
    <property type="entry name" value="Beta-barrel_TonB"/>
</dbReference>
<keyword evidence="9 10" id="KW-0998">Cell outer membrane</keyword>
<keyword evidence="4 10" id="KW-0812">Transmembrane</keyword>
<keyword evidence="16" id="KW-1185">Reference proteome</keyword>
<evidence type="ECO:0000256" key="5">
    <source>
        <dbReference type="ARBA" id="ARBA00022729"/>
    </source>
</evidence>
<dbReference type="Proteomes" id="UP000612680">
    <property type="component" value="Chromosome"/>
</dbReference>
<dbReference type="InterPro" id="IPR039426">
    <property type="entry name" value="TonB-dep_rcpt-like"/>
</dbReference>
<feature type="domain" description="TonB-dependent receptor plug" evidence="14">
    <location>
        <begin position="163"/>
        <end position="246"/>
    </location>
</feature>
<keyword evidence="6 11" id="KW-0798">TonB box</keyword>
<accession>A0ABX7IAM1</accession>
<evidence type="ECO:0000256" key="10">
    <source>
        <dbReference type="PROSITE-ProRule" id="PRU01360"/>
    </source>
</evidence>
<keyword evidence="2 10" id="KW-0813">Transport</keyword>
<gene>
    <name evidence="15" type="ORF">HWI92_14330</name>
</gene>
<evidence type="ECO:0000256" key="12">
    <source>
        <dbReference type="SAM" id="SignalP"/>
    </source>
</evidence>
<sequence>MKSFCKLFPQSGFSFLSISVFFLLFANPAWAQCVIKGQVLTEKGQPLEGVAVHLQNTRFGTQTGKDGRYLLQKLPAGSYRVRFSMVGFETQEISAEVSEGESLILSVSIRESTLSLNEVTVGDRRNVVHTERLPDVHDLFIAAGKKTEVVQLAGVNGNIAEKTGRQIFARIPGVFVYDMDGSGNQINISTRGLDAHRSWEYNIRQNGIITNSDMYGYPASHYSPAMESIERIELVRGTSSLQYGAQFGGMINYVTKLPDTTKAFSFESINSGGSFGLFSSYNSVGGRIGKMTYSAYYQKRHSNGYRKNAKSDAQSQFVSIGYDFSKSFRVKAELGRSSYVYQIPGPLTDAMFNADPRQSTRSRNYFNPDIYIPSIVLDWRLSASTHLKLTSSGVYGARNSVMYDAFANVPDTINPATNGYKARQVDIDNFKSFTSELRMIQTFKIGSVRNTLSAGVQVMRNHLRRRQLGKGTTGSDFDLSLTEPVFGRDLHMKTKNIALFLENLIQITPELSVSPGLRVESGSTDMTGVISYYDPLHLPNRISHRFPLFGVSSQYRINAFNKLYAGVSQAYRPVVFKDIIPGSVLEQVDKNLKDAYGYNLEAGLTGNLRNFLRYDIGVFQVMINHRMGTVGMRNENNESYLFRTTTGDSKTRGVEAYIEVVPWRVYNGQSPTELSVFTSTSYFDARYVHGTAVQNGENTTIAGNRVEGVPAWISRNGIQLEHKKLSLTAQFSYVSSNYANSLNTETPSVNGTIGKVPGYGLWDLNGTFHFNRNYTLRMGVNNIANKQYFTKRPTMYPGAGVWSSDGRSFNVSFGIKI</sequence>
<dbReference type="InterPro" id="IPR037066">
    <property type="entry name" value="Plug_dom_sf"/>
</dbReference>
<evidence type="ECO:0000259" key="14">
    <source>
        <dbReference type="Pfam" id="PF07715"/>
    </source>
</evidence>
<evidence type="ECO:0000259" key="13">
    <source>
        <dbReference type="Pfam" id="PF00593"/>
    </source>
</evidence>
<dbReference type="InterPro" id="IPR012910">
    <property type="entry name" value="Plug_dom"/>
</dbReference>
<keyword evidence="8 15" id="KW-0675">Receptor</keyword>
<feature type="domain" description="TonB-dependent receptor-like beta-barrel" evidence="13">
    <location>
        <begin position="341"/>
        <end position="783"/>
    </location>
</feature>
<dbReference type="PANTHER" id="PTHR30069:SF29">
    <property type="entry name" value="HEMOGLOBIN AND HEMOGLOBIN-HAPTOGLOBIN-BINDING PROTEIN 1-RELATED"/>
    <property type="match status" value="1"/>
</dbReference>
<dbReference type="InterPro" id="IPR008969">
    <property type="entry name" value="CarboxyPept-like_regulatory"/>
</dbReference>
<organism evidence="15 16">
    <name type="scientific">Dyadobacter sandarakinus</name>
    <dbReference type="NCBI Taxonomy" id="2747268"/>
    <lineage>
        <taxon>Bacteria</taxon>
        <taxon>Pseudomonadati</taxon>
        <taxon>Bacteroidota</taxon>
        <taxon>Cytophagia</taxon>
        <taxon>Cytophagales</taxon>
        <taxon>Spirosomataceae</taxon>
        <taxon>Dyadobacter</taxon>
    </lineage>
</organism>
<evidence type="ECO:0000256" key="4">
    <source>
        <dbReference type="ARBA" id="ARBA00022692"/>
    </source>
</evidence>
<keyword evidence="5 12" id="KW-0732">Signal</keyword>
<proteinExistence type="inferred from homology"/>
<evidence type="ECO:0000256" key="9">
    <source>
        <dbReference type="ARBA" id="ARBA00023237"/>
    </source>
</evidence>
<name>A0ABX7IAM1_9BACT</name>
<evidence type="ECO:0000313" key="16">
    <source>
        <dbReference type="Proteomes" id="UP000612680"/>
    </source>
</evidence>
<reference evidence="15 16" key="1">
    <citation type="submission" date="2020-06" db="EMBL/GenBank/DDBJ databases">
        <title>Dyadobacter sandarakinus sp. nov., isolated from the soil of the Arctic Yellow River Station.</title>
        <authorList>
            <person name="Zhang Y."/>
            <person name="Peng F."/>
        </authorList>
    </citation>
    <scope>NUCLEOTIDE SEQUENCE [LARGE SCALE GENOMIC DNA]</scope>
    <source>
        <strain evidence="15 16">Q3-56</strain>
    </source>
</reference>
<dbReference type="SUPFAM" id="SSF49464">
    <property type="entry name" value="Carboxypeptidase regulatory domain-like"/>
    <property type="match status" value="1"/>
</dbReference>
<feature type="signal peptide" evidence="12">
    <location>
        <begin position="1"/>
        <end position="31"/>
    </location>
</feature>
<protein>
    <submittedName>
        <fullName evidence="15">TonB-dependent receptor</fullName>
    </submittedName>
</protein>
<dbReference type="PROSITE" id="PS52016">
    <property type="entry name" value="TONB_DEPENDENT_REC_3"/>
    <property type="match status" value="1"/>
</dbReference>
<dbReference type="Gene3D" id="2.170.130.10">
    <property type="entry name" value="TonB-dependent receptor, plug domain"/>
    <property type="match status" value="1"/>
</dbReference>
<keyword evidence="7 10" id="KW-0472">Membrane</keyword>